<keyword evidence="1" id="KW-0472">Membrane</keyword>
<dbReference type="STRING" id="592029.DDD_2946"/>
<evidence type="ECO:0000313" key="2">
    <source>
        <dbReference type="EMBL" id="AGC78073.1"/>
    </source>
</evidence>
<keyword evidence="1" id="KW-1133">Transmembrane helix</keyword>
<dbReference type="eggNOG" id="ENOG5030JD7">
    <property type="taxonomic scope" value="Bacteria"/>
</dbReference>
<gene>
    <name evidence="2" type="ordered locus">DDD_2946</name>
</gene>
<feature type="transmembrane region" description="Helical" evidence="1">
    <location>
        <begin position="12"/>
        <end position="33"/>
    </location>
</feature>
<name>L7WGL1_NONDD</name>
<accession>L7WGL1</accession>
<protein>
    <submittedName>
        <fullName evidence="2">Uncharacterized protein</fullName>
    </submittedName>
</protein>
<evidence type="ECO:0000256" key="1">
    <source>
        <dbReference type="SAM" id="Phobius"/>
    </source>
</evidence>
<dbReference type="InterPro" id="IPR045749">
    <property type="entry name" value="DUF6090"/>
</dbReference>
<dbReference type="AlphaFoldDB" id="L7WGL1"/>
<sequence length="244" mass="28596">MDALSRKRIPKYLTYAIGEIILVVIGILIALQINNWNENKKSVKLEQTYYCKIAEDLQVDIRNIDSSLVTIDKRLERTERFLKNLLKIQKDKQVIFKDFIPTFRYYKFIPTKPAIVDITSSGKLETLRNQTLKNRILSHYTEQDNALQIIEINDNAHIQKIIDIEKFADFGFQEIPQYQNLFDEELQGLLSSTQWQQNSDDELFVKVKDAMILNIIRSDREKELLNGIKDNAEELNNLLIENCN</sequence>
<dbReference type="Pfam" id="PF19578">
    <property type="entry name" value="DUF6090"/>
    <property type="match status" value="1"/>
</dbReference>
<dbReference type="PATRIC" id="fig|592029.3.peg.2920"/>
<keyword evidence="1" id="KW-0812">Transmembrane</keyword>
<organism evidence="2 3">
    <name type="scientific">Nonlabens dokdonensis (strain DSM 17205 / KCTC 12402 / DSW-6)</name>
    <name type="common">Donghaeana dokdonensis</name>
    <dbReference type="NCBI Taxonomy" id="592029"/>
    <lineage>
        <taxon>Bacteria</taxon>
        <taxon>Pseudomonadati</taxon>
        <taxon>Bacteroidota</taxon>
        <taxon>Flavobacteriia</taxon>
        <taxon>Flavobacteriales</taxon>
        <taxon>Flavobacteriaceae</taxon>
        <taxon>Nonlabens</taxon>
    </lineage>
</organism>
<dbReference type="HOGENOM" id="CLU_091694_1_0_10"/>
<dbReference type="Proteomes" id="UP000011173">
    <property type="component" value="Chromosome"/>
</dbReference>
<reference evidence="2 3" key="1">
    <citation type="journal article" date="2013" name="Genome Biol. Evol.">
        <title>Genomic makeup of the marine flavobacterium Nonlabens (Donghaeana) dokdonensis DSW-6 and identification of a novel class of rhodopsins.</title>
        <authorList>
            <person name="Kwon S.K."/>
            <person name="Kim B.K."/>
            <person name="Song J.Y."/>
            <person name="Kwak M.J."/>
            <person name="Lee C.H."/>
            <person name="Yoon J.H."/>
            <person name="Oh T.K."/>
            <person name="Kim J.F."/>
        </authorList>
    </citation>
    <scope>NUCLEOTIDE SEQUENCE [LARGE SCALE GENOMIC DNA]</scope>
    <source>
        <strain evidence="3">DSM 17205 / KCTC 12402 / DSW-6</strain>
    </source>
</reference>
<evidence type="ECO:0000313" key="3">
    <source>
        <dbReference type="Proteomes" id="UP000011173"/>
    </source>
</evidence>
<dbReference type="EMBL" id="CP001397">
    <property type="protein sequence ID" value="AGC78073.1"/>
    <property type="molecule type" value="Genomic_DNA"/>
</dbReference>
<proteinExistence type="predicted"/>
<dbReference type="KEGG" id="ndo:DDD_2946"/>